<feature type="transmembrane region" description="Helical" evidence="1">
    <location>
        <begin position="351"/>
        <end position="370"/>
    </location>
</feature>
<dbReference type="Proteomes" id="UP000005223">
    <property type="component" value="Chromosome"/>
</dbReference>
<evidence type="ECO:0000313" key="3">
    <source>
        <dbReference type="Proteomes" id="UP000005223"/>
    </source>
</evidence>
<dbReference type="InParanoid" id="O26872"/>
<feature type="transmembrane region" description="Helical" evidence="1">
    <location>
        <begin position="167"/>
        <end position="187"/>
    </location>
</feature>
<feature type="transmembrane region" description="Helical" evidence="1">
    <location>
        <begin position="282"/>
        <end position="304"/>
    </location>
</feature>
<keyword evidence="1" id="KW-0472">Membrane</keyword>
<dbReference type="PATRIC" id="fig|187420.15.peg.766"/>
<dbReference type="PIR" id="A69204">
    <property type="entry name" value="A69204"/>
</dbReference>
<feature type="transmembrane region" description="Helical" evidence="1">
    <location>
        <begin position="239"/>
        <end position="261"/>
    </location>
</feature>
<dbReference type="EnsemblBacteria" id="AAB85281">
    <property type="protein sequence ID" value="AAB85281"/>
    <property type="gene ID" value="MTH_778"/>
</dbReference>
<gene>
    <name evidence="2" type="ordered locus">MTH_778</name>
</gene>
<feature type="transmembrane region" description="Helical" evidence="1">
    <location>
        <begin position="25"/>
        <end position="44"/>
    </location>
</feature>
<feature type="transmembrane region" description="Helical" evidence="1">
    <location>
        <begin position="86"/>
        <end position="104"/>
    </location>
</feature>
<dbReference type="KEGG" id="mth:MTH_778"/>
<evidence type="ECO:0000256" key="1">
    <source>
        <dbReference type="SAM" id="Phobius"/>
    </source>
</evidence>
<dbReference type="PaxDb" id="187420-MTH_778"/>
<dbReference type="HOGENOM" id="CLU_772958_0_0_2"/>
<dbReference type="AlphaFoldDB" id="O26872"/>
<keyword evidence="1" id="KW-0812">Transmembrane</keyword>
<keyword evidence="1" id="KW-1133">Transmembrane helix</keyword>
<dbReference type="STRING" id="187420.MTH_778"/>
<evidence type="ECO:0000313" key="2">
    <source>
        <dbReference type="EMBL" id="AAB85281.1"/>
    </source>
</evidence>
<reference evidence="2 3" key="1">
    <citation type="journal article" date="1997" name="J. Bacteriol.">
        <title>Complete genome sequence of Methanobacterium thermoautotrophicum deltaH: functional analysis and comparative genomics.</title>
        <authorList>
            <person name="Smith D.R."/>
            <person name="Doucette-Stamm L.A."/>
            <person name="Deloughery C."/>
            <person name="Lee H.-M."/>
            <person name="Dubois J."/>
            <person name="Aldredge T."/>
            <person name="Bashirzadeh R."/>
            <person name="Blakely D."/>
            <person name="Cook R."/>
            <person name="Gilbert K."/>
            <person name="Harrison D."/>
            <person name="Hoang L."/>
            <person name="Keagle P."/>
            <person name="Lumm W."/>
            <person name="Pothier B."/>
            <person name="Qiu D."/>
            <person name="Spadafora R."/>
            <person name="Vicare R."/>
            <person name="Wang Y."/>
            <person name="Wierzbowski J."/>
            <person name="Gibson R."/>
            <person name="Jiwani N."/>
            <person name="Caruso A."/>
            <person name="Bush D."/>
            <person name="Safer H."/>
            <person name="Patwell D."/>
            <person name="Prabhakar S."/>
            <person name="McDougall S."/>
            <person name="Shimer G."/>
            <person name="Goyal A."/>
            <person name="Pietrovski S."/>
            <person name="Church G.M."/>
            <person name="Daniels C.J."/>
            <person name="Mao J.-i."/>
            <person name="Rice P."/>
            <person name="Nolling J."/>
            <person name="Reeve J.N."/>
        </authorList>
    </citation>
    <scope>NUCLEOTIDE SEQUENCE [LARGE SCALE GENOMIC DNA]</scope>
    <source>
        <strain evidence="3">ATCC 29096 / DSM 1053 / JCM 10044 / NBRC 100330 / Delta H</strain>
    </source>
</reference>
<feature type="transmembrane region" description="Helical" evidence="1">
    <location>
        <begin position="116"/>
        <end position="132"/>
    </location>
</feature>
<evidence type="ECO:0008006" key="4">
    <source>
        <dbReference type="Google" id="ProtNLM"/>
    </source>
</evidence>
<sequence length="372" mass="41255">MFAVPYHQHLWRIKLALIAQNHLQLIIEVGIILYAAMVFILNLAPMSLSMVLFICIVLGIGFNIIFGLDVVALFMSFGQSEFTHPFGPIALLVTVSSLAALAIMEESGVDVRGLRGFVYLLMAGITLFGGLMHRSFLLLWLLGLFMGLFIISKSMRQRSLITVKRVAGFALIAVAGFGGLELISRVLGMTVLSPLLRIERLETFSLPSMKLVIKNTTLLGHNPMSSYWGELSSGFADGYISLPLQLILFFGLPFPVFYGILVNKKDVIDYMVPGVFGWAYDFGYITMFFLLIWCVGIIIMGLRMLSIYRERRENGSRSYLGREVLLTGALAAFMSQAIIGLFVINRTINGTALLTFIFLSSLIFANSVGLKE</sequence>
<dbReference type="EMBL" id="AE000666">
    <property type="protein sequence ID" value="AAB85281.1"/>
    <property type="molecule type" value="Genomic_DNA"/>
</dbReference>
<feature type="transmembrane region" description="Helical" evidence="1">
    <location>
        <begin position="324"/>
        <end position="344"/>
    </location>
</feature>
<proteinExistence type="predicted"/>
<feature type="transmembrane region" description="Helical" evidence="1">
    <location>
        <begin position="138"/>
        <end position="155"/>
    </location>
</feature>
<accession>O26872</accession>
<name>O26872_METTH</name>
<protein>
    <recommendedName>
        <fullName evidence="4">Oligosaccharide repeat unit polymerase</fullName>
    </recommendedName>
</protein>
<organism evidence="2 3">
    <name type="scientific">Methanothermobacter thermautotrophicus (strain ATCC 29096 / DSM 1053 / JCM 10044 / NBRC 100330 / Delta H)</name>
    <name type="common">Methanobacterium thermoautotrophicum</name>
    <dbReference type="NCBI Taxonomy" id="187420"/>
    <lineage>
        <taxon>Archaea</taxon>
        <taxon>Methanobacteriati</taxon>
        <taxon>Methanobacteriota</taxon>
        <taxon>Methanomada group</taxon>
        <taxon>Methanobacteria</taxon>
        <taxon>Methanobacteriales</taxon>
        <taxon>Methanobacteriaceae</taxon>
        <taxon>Methanothermobacter</taxon>
    </lineage>
</organism>
<keyword evidence="3" id="KW-1185">Reference proteome</keyword>
<feature type="transmembrane region" description="Helical" evidence="1">
    <location>
        <begin position="51"/>
        <end position="74"/>
    </location>
</feature>